<dbReference type="Gene3D" id="3.20.20.370">
    <property type="entry name" value="Glycoside hydrolase/deacetylase"/>
    <property type="match status" value="1"/>
</dbReference>
<feature type="domain" description="NodB homology" evidence="3">
    <location>
        <begin position="77"/>
        <end position="316"/>
    </location>
</feature>
<organism evidence="4 5">
    <name type="scientific">Bowmanella dokdonensis</name>
    <dbReference type="NCBI Taxonomy" id="751969"/>
    <lineage>
        <taxon>Bacteria</taxon>
        <taxon>Pseudomonadati</taxon>
        <taxon>Pseudomonadota</taxon>
        <taxon>Gammaproteobacteria</taxon>
        <taxon>Alteromonadales</taxon>
        <taxon>Alteromonadaceae</taxon>
        <taxon>Bowmanella</taxon>
    </lineage>
</organism>
<dbReference type="InterPro" id="IPR051398">
    <property type="entry name" value="Polysacch_Deacetylase"/>
</dbReference>
<dbReference type="EMBL" id="JAFKCV010000016">
    <property type="protein sequence ID" value="MBN7827314.1"/>
    <property type="molecule type" value="Genomic_DNA"/>
</dbReference>
<keyword evidence="5" id="KW-1185">Reference proteome</keyword>
<dbReference type="SUPFAM" id="SSF88713">
    <property type="entry name" value="Glycoside hydrolase/deacetylase"/>
    <property type="match status" value="1"/>
</dbReference>
<comment type="subcellular location">
    <subcellularLocation>
        <location evidence="1">Secreted</location>
    </subcellularLocation>
</comment>
<protein>
    <submittedName>
        <fullName evidence="4">Polysaccharide deacetylase family protein</fullName>
    </submittedName>
</protein>
<dbReference type="Pfam" id="PF01522">
    <property type="entry name" value="Polysacc_deac_1"/>
    <property type="match status" value="1"/>
</dbReference>
<dbReference type="InterPro" id="IPR002509">
    <property type="entry name" value="NODB_dom"/>
</dbReference>
<dbReference type="PANTHER" id="PTHR34216:SF3">
    <property type="entry name" value="POLY-BETA-1,6-N-ACETYL-D-GLUCOSAMINE N-DEACETYLASE"/>
    <property type="match status" value="1"/>
</dbReference>
<dbReference type="Proteomes" id="UP000664654">
    <property type="component" value="Unassembled WGS sequence"/>
</dbReference>
<evidence type="ECO:0000313" key="5">
    <source>
        <dbReference type="Proteomes" id="UP000664654"/>
    </source>
</evidence>
<dbReference type="PROSITE" id="PS51677">
    <property type="entry name" value="NODB"/>
    <property type="match status" value="1"/>
</dbReference>
<sequence>MNNVLHRLLAGAGRVLGRGKLSILNYHQVLEKPDPLRRLEVTAETFDWQMQLVSRYFTPLSLNQALDGLQHECLPANPICITFDDGYKNNLTVAQPILARYQVPATVYVATAFSQGQNMWNDRVLYLFSDPDRLTLQVGAEKLQLSDWQRRRALGYGLINKLKYLPVEQRLEQIAQLYRDNNIQEQAALMMTPEQIRELSDKGVTIGAHTVNHPILKICSEQEQADEIRQSRAQLADWIGRDIEHFAYPNGVPDKDFDQLTESLVRQAGFSSAVATEKGISDKQTSVWRLRRFTPWDKTPLKFHFRLIQNLVKAQQ</sequence>
<comment type="caution">
    <text evidence="4">The sequence shown here is derived from an EMBL/GenBank/DDBJ whole genome shotgun (WGS) entry which is preliminary data.</text>
</comment>
<evidence type="ECO:0000313" key="4">
    <source>
        <dbReference type="EMBL" id="MBN7827314.1"/>
    </source>
</evidence>
<dbReference type="CDD" id="cd10918">
    <property type="entry name" value="CE4_NodB_like_5s_6s"/>
    <property type="match status" value="1"/>
</dbReference>
<keyword evidence="2" id="KW-0732">Signal</keyword>
<dbReference type="GO" id="GO:0016810">
    <property type="term" value="F:hydrolase activity, acting on carbon-nitrogen (but not peptide) bonds"/>
    <property type="evidence" value="ECO:0007669"/>
    <property type="project" value="InterPro"/>
</dbReference>
<dbReference type="AlphaFoldDB" id="A0A939DQV0"/>
<proteinExistence type="predicted"/>
<evidence type="ECO:0000256" key="1">
    <source>
        <dbReference type="ARBA" id="ARBA00004613"/>
    </source>
</evidence>
<dbReference type="GO" id="GO:0005576">
    <property type="term" value="C:extracellular region"/>
    <property type="evidence" value="ECO:0007669"/>
    <property type="project" value="UniProtKB-SubCell"/>
</dbReference>
<dbReference type="RefSeq" id="WP_206575425.1">
    <property type="nucleotide sequence ID" value="NZ_JAFKCV010000016.1"/>
</dbReference>
<accession>A0A939DQV0</accession>
<dbReference type="PANTHER" id="PTHR34216">
    <property type="match status" value="1"/>
</dbReference>
<gene>
    <name evidence="4" type="ORF">J0A66_18925</name>
</gene>
<name>A0A939DQV0_9ALTE</name>
<evidence type="ECO:0000256" key="2">
    <source>
        <dbReference type="ARBA" id="ARBA00022729"/>
    </source>
</evidence>
<dbReference type="InterPro" id="IPR011330">
    <property type="entry name" value="Glyco_hydro/deAcase_b/a-brl"/>
</dbReference>
<dbReference type="GO" id="GO:0005975">
    <property type="term" value="P:carbohydrate metabolic process"/>
    <property type="evidence" value="ECO:0007669"/>
    <property type="project" value="InterPro"/>
</dbReference>
<evidence type="ECO:0000259" key="3">
    <source>
        <dbReference type="PROSITE" id="PS51677"/>
    </source>
</evidence>
<reference evidence="4" key="1">
    <citation type="submission" date="2021-03" db="EMBL/GenBank/DDBJ databases">
        <title>novel species isolated from a fishpond in China.</title>
        <authorList>
            <person name="Lu H."/>
            <person name="Cai Z."/>
        </authorList>
    </citation>
    <scope>NUCLEOTIDE SEQUENCE</scope>
    <source>
        <strain evidence="4">JCM 30855</strain>
    </source>
</reference>